<accession>A0A7S2ZFJ0</accession>
<proteinExistence type="predicted"/>
<evidence type="ECO:0000313" key="1">
    <source>
        <dbReference type="EMBL" id="CAE0038254.1"/>
    </source>
</evidence>
<reference evidence="1" key="1">
    <citation type="submission" date="2021-01" db="EMBL/GenBank/DDBJ databases">
        <authorList>
            <person name="Corre E."/>
            <person name="Pelletier E."/>
            <person name="Niang G."/>
            <person name="Scheremetjew M."/>
            <person name="Finn R."/>
            <person name="Kale V."/>
            <person name="Holt S."/>
            <person name="Cochrane G."/>
            <person name="Meng A."/>
            <person name="Brown T."/>
            <person name="Cohen L."/>
        </authorList>
    </citation>
    <scope>NUCLEOTIDE SEQUENCE</scope>
    <source>
        <strain evidence="1">CCMP 769</strain>
    </source>
</reference>
<sequence>MGVSQDSTAWAVPGTCFPRGSMVVGEKTTPHPQQAGQDVHKGLAALPSFNIPSCQTNVSERRTAPVSSGDRCRLYESTKAETVLNSGNMVIDNFPPKHVFITAAEACPDDIEL</sequence>
<name>A0A7S2ZFJ0_9RHOD</name>
<organism evidence="1">
    <name type="scientific">Rhodosorus marinus</name>
    <dbReference type="NCBI Taxonomy" id="101924"/>
    <lineage>
        <taxon>Eukaryota</taxon>
        <taxon>Rhodophyta</taxon>
        <taxon>Stylonematophyceae</taxon>
        <taxon>Stylonematales</taxon>
        <taxon>Stylonemataceae</taxon>
        <taxon>Rhodosorus</taxon>
    </lineage>
</organism>
<dbReference type="AlphaFoldDB" id="A0A7S2ZFJ0"/>
<gene>
    <name evidence="1" type="ORF">RMAR00112_LOCUS6212</name>
</gene>
<dbReference type="EMBL" id="HBHW01008243">
    <property type="protein sequence ID" value="CAE0038254.1"/>
    <property type="molecule type" value="Transcribed_RNA"/>
</dbReference>
<protein>
    <submittedName>
        <fullName evidence="1">Uncharacterized protein</fullName>
    </submittedName>
</protein>